<organism evidence="1 2">
    <name type="scientific">Collybiopsis luxurians FD-317 M1</name>
    <dbReference type="NCBI Taxonomy" id="944289"/>
    <lineage>
        <taxon>Eukaryota</taxon>
        <taxon>Fungi</taxon>
        <taxon>Dikarya</taxon>
        <taxon>Basidiomycota</taxon>
        <taxon>Agaricomycotina</taxon>
        <taxon>Agaricomycetes</taxon>
        <taxon>Agaricomycetidae</taxon>
        <taxon>Agaricales</taxon>
        <taxon>Marasmiineae</taxon>
        <taxon>Omphalotaceae</taxon>
        <taxon>Collybiopsis</taxon>
        <taxon>Collybiopsis luxurians</taxon>
    </lineage>
</organism>
<dbReference type="AlphaFoldDB" id="A0A0D0CUG1"/>
<dbReference type="HOGENOM" id="CLU_2512861_0_0_1"/>
<dbReference type="OrthoDB" id="5308060at2759"/>
<name>A0A0D0CUG1_9AGAR</name>
<proteinExistence type="predicted"/>
<gene>
    <name evidence="1" type="ORF">GYMLUDRAFT_245138</name>
</gene>
<protein>
    <submittedName>
        <fullName evidence="1">Uncharacterized protein</fullName>
    </submittedName>
</protein>
<accession>A0A0D0CUG1</accession>
<reference evidence="1 2" key="1">
    <citation type="submission" date="2014-04" db="EMBL/GenBank/DDBJ databases">
        <title>Evolutionary Origins and Diversification of the Mycorrhizal Mutualists.</title>
        <authorList>
            <consortium name="DOE Joint Genome Institute"/>
            <consortium name="Mycorrhizal Genomics Consortium"/>
            <person name="Kohler A."/>
            <person name="Kuo A."/>
            <person name="Nagy L.G."/>
            <person name="Floudas D."/>
            <person name="Copeland A."/>
            <person name="Barry K.W."/>
            <person name="Cichocki N."/>
            <person name="Veneault-Fourrey C."/>
            <person name="LaButti K."/>
            <person name="Lindquist E.A."/>
            <person name="Lipzen A."/>
            <person name="Lundell T."/>
            <person name="Morin E."/>
            <person name="Murat C."/>
            <person name="Riley R."/>
            <person name="Ohm R."/>
            <person name="Sun H."/>
            <person name="Tunlid A."/>
            <person name="Henrissat B."/>
            <person name="Grigoriev I.V."/>
            <person name="Hibbett D.S."/>
            <person name="Martin F."/>
        </authorList>
    </citation>
    <scope>NUCLEOTIDE SEQUENCE [LARGE SCALE GENOMIC DNA]</scope>
    <source>
        <strain evidence="1 2">FD-317 M1</strain>
    </source>
</reference>
<evidence type="ECO:0000313" key="1">
    <source>
        <dbReference type="EMBL" id="KIK59448.1"/>
    </source>
</evidence>
<keyword evidence="2" id="KW-1185">Reference proteome</keyword>
<sequence>MSAIGTLQAVDILKSCGHHGEEQNDGEFESCCVGPFELGGGSSSSQEPTDTGIFIDTILGVVRNGKHGHSPLIQRLGLGKSFELG</sequence>
<evidence type="ECO:0000313" key="2">
    <source>
        <dbReference type="Proteomes" id="UP000053593"/>
    </source>
</evidence>
<dbReference type="Proteomes" id="UP000053593">
    <property type="component" value="Unassembled WGS sequence"/>
</dbReference>
<dbReference type="EMBL" id="KN834779">
    <property type="protein sequence ID" value="KIK59448.1"/>
    <property type="molecule type" value="Genomic_DNA"/>
</dbReference>